<evidence type="ECO:0000313" key="11">
    <source>
        <dbReference type="Proteomes" id="UP001370348"/>
    </source>
</evidence>
<evidence type="ECO:0000256" key="5">
    <source>
        <dbReference type="PROSITE-ProRule" id="PRU01240"/>
    </source>
</evidence>
<evidence type="ECO:0000256" key="4">
    <source>
        <dbReference type="ARBA" id="ARBA00022825"/>
    </source>
</evidence>
<keyword evidence="11" id="KW-1185">Reference proteome</keyword>
<evidence type="ECO:0000256" key="6">
    <source>
        <dbReference type="SAM" id="MobiDB-lite"/>
    </source>
</evidence>
<dbReference type="Proteomes" id="UP001370348">
    <property type="component" value="Chromosome"/>
</dbReference>
<name>A0ABZ2M7M6_9BACT</name>
<keyword evidence="2" id="KW-0645">Protease</keyword>
<evidence type="ECO:0000256" key="3">
    <source>
        <dbReference type="ARBA" id="ARBA00022801"/>
    </source>
</evidence>
<feature type="region of interest" description="Disordered" evidence="6">
    <location>
        <begin position="402"/>
        <end position="421"/>
    </location>
</feature>
<evidence type="ECO:0000256" key="2">
    <source>
        <dbReference type="ARBA" id="ARBA00022670"/>
    </source>
</evidence>
<dbReference type="InterPro" id="IPR000209">
    <property type="entry name" value="Peptidase_S8/S53_dom"/>
</dbReference>
<evidence type="ECO:0000259" key="9">
    <source>
        <dbReference type="Pfam" id="PF05922"/>
    </source>
</evidence>
<feature type="domain" description="Peptidase S8/S53" evidence="8">
    <location>
        <begin position="169"/>
        <end position="402"/>
    </location>
</feature>
<dbReference type="PANTHER" id="PTHR43806:SF11">
    <property type="entry name" value="CEREVISIN-RELATED"/>
    <property type="match status" value="1"/>
</dbReference>
<dbReference type="Pfam" id="PF00082">
    <property type="entry name" value="Peptidase_S8"/>
    <property type="match status" value="1"/>
</dbReference>
<feature type="compositionally biased region" description="Polar residues" evidence="6">
    <location>
        <begin position="402"/>
        <end position="412"/>
    </location>
</feature>
<dbReference type="CDD" id="cd04077">
    <property type="entry name" value="Peptidases_S8_PCSK9_ProteinaseK_like"/>
    <property type="match status" value="1"/>
</dbReference>
<dbReference type="InterPro" id="IPR034193">
    <property type="entry name" value="PCSK9_ProteinaseK-like"/>
</dbReference>
<dbReference type="InterPro" id="IPR015500">
    <property type="entry name" value="Peptidase_S8_subtilisin-rel"/>
</dbReference>
<dbReference type="PROSITE" id="PS51892">
    <property type="entry name" value="SUBTILASE"/>
    <property type="match status" value="1"/>
</dbReference>
<dbReference type="InterPro" id="IPR036852">
    <property type="entry name" value="Peptidase_S8/S53_dom_sf"/>
</dbReference>
<dbReference type="Pfam" id="PF05922">
    <property type="entry name" value="Inhibitor_I9"/>
    <property type="match status" value="1"/>
</dbReference>
<dbReference type="InterPro" id="IPR050131">
    <property type="entry name" value="Peptidase_S8_subtilisin-like"/>
</dbReference>
<proteinExistence type="inferred from homology"/>
<evidence type="ECO:0000256" key="1">
    <source>
        <dbReference type="ARBA" id="ARBA00011073"/>
    </source>
</evidence>
<evidence type="ECO:0000259" key="8">
    <source>
        <dbReference type="Pfam" id="PF00082"/>
    </source>
</evidence>
<dbReference type="PROSITE" id="PS51257">
    <property type="entry name" value="PROKAR_LIPOPROTEIN"/>
    <property type="match status" value="1"/>
</dbReference>
<reference evidence="10 11" key="1">
    <citation type="submission" date="2021-12" db="EMBL/GenBank/DDBJ databases">
        <title>Discovery of the Pendulisporaceae a myxobacterial family with distinct sporulation behavior and unique specialized metabolism.</title>
        <authorList>
            <person name="Garcia R."/>
            <person name="Popoff A."/>
            <person name="Bader C.D."/>
            <person name="Loehr J."/>
            <person name="Walesch S."/>
            <person name="Walt C."/>
            <person name="Boldt J."/>
            <person name="Bunk B."/>
            <person name="Haeckl F.J.F.P.J."/>
            <person name="Gunesch A.P."/>
            <person name="Birkelbach J."/>
            <person name="Nuebel U."/>
            <person name="Pietschmann T."/>
            <person name="Bach T."/>
            <person name="Mueller R."/>
        </authorList>
    </citation>
    <scope>NUCLEOTIDE SEQUENCE [LARGE SCALE GENOMIC DNA]</scope>
    <source>
        <strain evidence="10 11">MSr11954</strain>
    </source>
</reference>
<keyword evidence="3" id="KW-0378">Hydrolase</keyword>
<dbReference type="SUPFAM" id="SSF52743">
    <property type="entry name" value="Subtilisin-like"/>
    <property type="match status" value="1"/>
</dbReference>
<comment type="similarity">
    <text evidence="1 5">Belongs to the peptidase S8 family.</text>
</comment>
<feature type="chain" id="PRO_5045820825" evidence="7">
    <location>
        <begin position="24"/>
        <end position="421"/>
    </location>
</feature>
<feature type="domain" description="Inhibitor I9" evidence="9">
    <location>
        <begin position="52"/>
        <end position="126"/>
    </location>
</feature>
<accession>A0ABZ2M7M6</accession>
<dbReference type="InterPro" id="IPR010259">
    <property type="entry name" value="S8pro/Inhibitor_I9"/>
</dbReference>
<feature type="signal peptide" evidence="7">
    <location>
        <begin position="1"/>
        <end position="23"/>
    </location>
</feature>
<keyword evidence="4" id="KW-0720">Serine protease</keyword>
<dbReference type="Gene3D" id="3.40.50.200">
    <property type="entry name" value="Peptidase S8/S53 domain"/>
    <property type="match status" value="1"/>
</dbReference>
<organism evidence="10 11">
    <name type="scientific">Pendulispora albinea</name>
    <dbReference type="NCBI Taxonomy" id="2741071"/>
    <lineage>
        <taxon>Bacteria</taxon>
        <taxon>Pseudomonadati</taxon>
        <taxon>Myxococcota</taxon>
        <taxon>Myxococcia</taxon>
        <taxon>Myxococcales</taxon>
        <taxon>Sorangiineae</taxon>
        <taxon>Pendulisporaceae</taxon>
        <taxon>Pendulispora</taxon>
    </lineage>
</organism>
<dbReference type="PANTHER" id="PTHR43806">
    <property type="entry name" value="PEPTIDASE S8"/>
    <property type="match status" value="1"/>
</dbReference>
<dbReference type="PRINTS" id="PR00723">
    <property type="entry name" value="SUBTILISIN"/>
</dbReference>
<gene>
    <name evidence="10" type="ORF">LZC94_14885</name>
</gene>
<protein>
    <submittedName>
        <fullName evidence="10">S8 family peptidase</fullName>
    </submittedName>
</protein>
<dbReference type="RefSeq" id="WP_394828144.1">
    <property type="nucleotide sequence ID" value="NZ_CP089984.1"/>
</dbReference>
<sequence length="421" mass="43517">MKATHYGCFTALAGLALVIAGCATDTNDPVTGTSSQSALVRGAGPDAIEGRYVVVLRGAPPGARLDAERQVTELAGELLARVGGTLGFTYTTVLHGFSVTHLDERGAELLARHPLVESVTQSHYVRGGVEAPLAIDSTDGTQPNPPWHLDRIDQRNLPLDANYNYSALGEGVTIYDLNSGVNQQHGDFEGRASCGVSFIEGPTCTDNHGHGSLDGGLLVGKTYGVAKKAKLVEVKVLKADNSGPDDGIIKGIDWITANAKKPAVANASLRSDLVEPNMTNMRKAVERSVQAGIFWSIAAGNDFRDACQSSPAGAKGALTVGATDQRDSKAIFSNTGTCVGLFAPGVNITGPSRSGTSGTSTDSGTSYSAPLVGGVAALYLGLHPTAPPAEVVGAILRASTPNVVKNPGTGSPNKLLYSKLE</sequence>
<evidence type="ECO:0000313" key="10">
    <source>
        <dbReference type="EMBL" id="WXB18513.1"/>
    </source>
</evidence>
<evidence type="ECO:0000256" key="7">
    <source>
        <dbReference type="SAM" id="SignalP"/>
    </source>
</evidence>
<comment type="caution">
    <text evidence="5">Lacks conserved residue(s) required for the propagation of feature annotation.</text>
</comment>
<dbReference type="EMBL" id="CP089984">
    <property type="protein sequence ID" value="WXB18513.1"/>
    <property type="molecule type" value="Genomic_DNA"/>
</dbReference>
<keyword evidence="7" id="KW-0732">Signal</keyword>